<keyword evidence="3" id="KW-1185">Reference proteome</keyword>
<evidence type="ECO:0000313" key="3">
    <source>
        <dbReference type="Proteomes" id="UP001596147"/>
    </source>
</evidence>
<dbReference type="RefSeq" id="WP_382349704.1">
    <property type="nucleotide sequence ID" value="NZ_JBHSMC010000010.1"/>
</dbReference>
<gene>
    <name evidence="2" type="ORF">ACFPM4_07605</name>
</gene>
<feature type="domain" description="Glycoside hydrolase 123 catalytic" evidence="1">
    <location>
        <begin position="169"/>
        <end position="499"/>
    </location>
</feature>
<accession>A0ABW0LFH5</accession>
<name>A0ABW0LFH5_9BACI</name>
<dbReference type="InterPro" id="IPR017853">
    <property type="entry name" value="GH"/>
</dbReference>
<evidence type="ECO:0000259" key="1">
    <source>
        <dbReference type="Pfam" id="PF13320"/>
    </source>
</evidence>
<dbReference type="Proteomes" id="UP001596147">
    <property type="component" value="Unassembled WGS sequence"/>
</dbReference>
<organism evidence="2 3">
    <name type="scientific">Lederbergia graminis</name>
    <dbReference type="NCBI Taxonomy" id="735518"/>
    <lineage>
        <taxon>Bacteria</taxon>
        <taxon>Bacillati</taxon>
        <taxon>Bacillota</taxon>
        <taxon>Bacilli</taxon>
        <taxon>Bacillales</taxon>
        <taxon>Bacillaceae</taxon>
        <taxon>Lederbergia</taxon>
    </lineage>
</organism>
<dbReference type="EMBL" id="JBHSMC010000010">
    <property type="protein sequence ID" value="MFC5464615.1"/>
    <property type="molecule type" value="Genomic_DNA"/>
</dbReference>
<comment type="caution">
    <text evidence="2">The sequence shown here is derived from an EMBL/GenBank/DDBJ whole genome shotgun (WGS) entry which is preliminary data.</text>
</comment>
<protein>
    <submittedName>
        <fullName evidence="2">DUF4091 domain-containing protein</fullName>
    </submittedName>
</protein>
<evidence type="ECO:0000313" key="2">
    <source>
        <dbReference type="EMBL" id="MFC5464615.1"/>
    </source>
</evidence>
<dbReference type="SUPFAM" id="SSF51445">
    <property type="entry name" value="(Trans)glycosidases"/>
    <property type="match status" value="1"/>
</dbReference>
<sequence>MKKIQFQLADALEKVFPDRQPREFAQREISIFLEEQYSFQIAYYQKADSSDYVNIQIITNEGIETTISKVEKVPSNLPAYPDNFDDNYITTTPGLLPDLLLPAENNRMELEKDGWNALWVDLKAHSGAGLNTVVIKITDLEGKELWNEQLSLWVIPHSLPKQKLIHTEWFHTDCLADYYGVGAFSDEHWRIVENFVKTASENGINMILTPVFTPPLDTEVGGERTTVQLVKITYDQNKYHFDFSLLKKWLEMCKRNGIQYIEIAHLFTQWGAEFAPKIIVKENGEYIRKFGWDIAADSELYKEFLAAFLPALTECLRENWDPDKVYFHISDEPNEGNVETYKKAKEIAEPYLEGFHIIDALSDYSFYKNGIVRKPVVANSHIDEFIRHGVPNLWTYYCCGQTKFVSNRFMAMPSARTRIIGTQLFKYDIEGFLHWGYNFYNSQLSKLKINPFDITDAINAFPSGDAFLVYPGENGTPLASIRLRVFAQALQDLRAFQWLAELKGKKYVIDLMEKEQTITFSEYPTEAEYILGLREAVNEEIAKLLD</sequence>
<dbReference type="InterPro" id="IPR025150">
    <property type="entry name" value="GH123_cat"/>
</dbReference>
<proteinExistence type="predicted"/>
<dbReference type="Pfam" id="PF13320">
    <property type="entry name" value="GH123_cat"/>
    <property type="match status" value="1"/>
</dbReference>
<reference evidence="3" key="1">
    <citation type="journal article" date="2019" name="Int. J. Syst. Evol. Microbiol.">
        <title>The Global Catalogue of Microorganisms (GCM) 10K type strain sequencing project: providing services to taxonomists for standard genome sequencing and annotation.</title>
        <authorList>
            <consortium name="The Broad Institute Genomics Platform"/>
            <consortium name="The Broad Institute Genome Sequencing Center for Infectious Disease"/>
            <person name="Wu L."/>
            <person name="Ma J."/>
        </authorList>
    </citation>
    <scope>NUCLEOTIDE SEQUENCE [LARGE SCALE GENOMIC DNA]</scope>
    <source>
        <strain evidence="3">CGMCC 1.12237</strain>
    </source>
</reference>